<name>A0A4Y7KHF4_PAPSO</name>
<dbReference type="InterPro" id="IPR053168">
    <property type="entry name" value="Glutamic_endopeptidase"/>
</dbReference>
<dbReference type="EMBL" id="CM010722">
    <property type="protein sequence ID" value="RZC72784.1"/>
    <property type="molecule type" value="Genomic_DNA"/>
</dbReference>
<keyword evidence="3" id="KW-1185">Reference proteome</keyword>
<gene>
    <name evidence="2" type="ORF">C5167_048264</name>
</gene>
<dbReference type="Gene3D" id="3.90.1320.10">
    <property type="entry name" value="Outer-capsid protein sigma 3, large lobe"/>
    <property type="match status" value="1"/>
</dbReference>
<accession>A0A4Y7KHF4</accession>
<feature type="domain" description="Neprosin PEP catalytic" evidence="1">
    <location>
        <begin position="18"/>
        <end position="216"/>
    </location>
</feature>
<dbReference type="Pfam" id="PF03080">
    <property type="entry name" value="Neprosin"/>
    <property type="match status" value="2"/>
</dbReference>
<dbReference type="Gramene" id="RZC72784">
    <property type="protein sequence ID" value="RZC72784"/>
    <property type="gene ID" value="C5167_048264"/>
</dbReference>
<dbReference type="Proteomes" id="UP000316621">
    <property type="component" value="Chromosome 8"/>
</dbReference>
<protein>
    <recommendedName>
        <fullName evidence="1">Neprosin PEP catalytic domain-containing protein</fullName>
    </recommendedName>
</protein>
<proteinExistence type="predicted"/>
<reference evidence="2 3" key="1">
    <citation type="journal article" date="2018" name="Science">
        <title>The opium poppy genome and morphinan production.</title>
        <authorList>
            <person name="Guo L."/>
            <person name="Winzer T."/>
            <person name="Yang X."/>
            <person name="Li Y."/>
            <person name="Ning Z."/>
            <person name="He Z."/>
            <person name="Teodor R."/>
            <person name="Lu Y."/>
            <person name="Bowser T.A."/>
            <person name="Graham I.A."/>
            <person name="Ye K."/>
        </authorList>
    </citation>
    <scope>NUCLEOTIDE SEQUENCE [LARGE SCALE GENOMIC DNA]</scope>
    <source>
        <strain evidence="3">cv. HN1</strain>
        <tissue evidence="2">Leaves</tissue>
    </source>
</reference>
<dbReference type="PROSITE" id="PS52045">
    <property type="entry name" value="NEPROSIN_PEP_CD"/>
    <property type="match status" value="1"/>
</dbReference>
<dbReference type="InterPro" id="IPR004314">
    <property type="entry name" value="Neprosin"/>
</dbReference>
<evidence type="ECO:0000313" key="3">
    <source>
        <dbReference type="Proteomes" id="UP000316621"/>
    </source>
</evidence>
<evidence type="ECO:0000259" key="1">
    <source>
        <dbReference type="PROSITE" id="PS52045"/>
    </source>
</evidence>
<feature type="non-terminal residue" evidence="2">
    <location>
        <position position="1"/>
    </location>
</feature>
<sequence>DDKDEIINCYDIYKQLSLNYPSLHNHTIQYALIKVRGNFLEAQAKIILWNPFVETPEGLSVSQIWVVAGDHDDLISIEAGWEVHPPRYGDYQTRFFILWTVNGYLQSINLECPGFVQTSSDVSLGYNFIEMYTFNGDPKGATFSIYKDQNSGNWEFWNIQFFNHVKVIDENYKSKDPEDVETYVSNRNCYDLKVDEKRTNGYNFYHGGLAYNNNCP</sequence>
<dbReference type="AlphaFoldDB" id="A0A4Y7KHF4"/>
<evidence type="ECO:0000313" key="2">
    <source>
        <dbReference type="EMBL" id="RZC72784.1"/>
    </source>
</evidence>
<dbReference type="PANTHER" id="PTHR31589">
    <property type="entry name" value="PROTEIN, PUTATIVE (DUF239)-RELATED-RELATED"/>
    <property type="match status" value="1"/>
</dbReference>
<organism evidence="2 3">
    <name type="scientific">Papaver somniferum</name>
    <name type="common">Opium poppy</name>
    <dbReference type="NCBI Taxonomy" id="3469"/>
    <lineage>
        <taxon>Eukaryota</taxon>
        <taxon>Viridiplantae</taxon>
        <taxon>Streptophyta</taxon>
        <taxon>Embryophyta</taxon>
        <taxon>Tracheophyta</taxon>
        <taxon>Spermatophyta</taxon>
        <taxon>Magnoliopsida</taxon>
        <taxon>Ranunculales</taxon>
        <taxon>Papaveraceae</taxon>
        <taxon>Papaveroideae</taxon>
        <taxon>Papaver</taxon>
    </lineage>
</organism>
<dbReference type="PANTHER" id="PTHR31589:SF223">
    <property type="entry name" value="PROTEIN, PUTATIVE (DUF239)-RELATED"/>
    <property type="match status" value="1"/>
</dbReference>